<evidence type="ECO:0000313" key="1">
    <source>
        <dbReference type="EMBL" id="ATB29896.1"/>
    </source>
</evidence>
<accession>A0A250IG36</accession>
<dbReference type="RefSeq" id="WP_095978408.1">
    <property type="nucleotide sequence ID" value="NZ_CP022163.1"/>
</dbReference>
<dbReference type="AlphaFoldDB" id="A0A250IG36"/>
<proteinExistence type="predicted"/>
<gene>
    <name evidence="1" type="ORF">MEBOL_003351</name>
</gene>
<reference evidence="1 2" key="1">
    <citation type="submission" date="2017-06" db="EMBL/GenBank/DDBJ databases">
        <authorList>
            <person name="Kim H.J."/>
            <person name="Triplett B.A."/>
        </authorList>
    </citation>
    <scope>NUCLEOTIDE SEQUENCE [LARGE SCALE GENOMIC DNA]</scope>
    <source>
        <strain evidence="1 2">DSM 14713</strain>
    </source>
</reference>
<dbReference type="Proteomes" id="UP000217289">
    <property type="component" value="Chromosome"/>
</dbReference>
<dbReference type="KEGG" id="mbd:MEBOL_003351"/>
<name>A0A250IG36_9BACT</name>
<keyword evidence="2" id="KW-1185">Reference proteome</keyword>
<organism evidence="1 2">
    <name type="scientific">Melittangium boletus DSM 14713</name>
    <dbReference type="NCBI Taxonomy" id="1294270"/>
    <lineage>
        <taxon>Bacteria</taxon>
        <taxon>Pseudomonadati</taxon>
        <taxon>Myxococcota</taxon>
        <taxon>Myxococcia</taxon>
        <taxon>Myxococcales</taxon>
        <taxon>Cystobacterineae</taxon>
        <taxon>Archangiaceae</taxon>
        <taxon>Melittangium</taxon>
    </lineage>
</organism>
<dbReference type="EMBL" id="CP022163">
    <property type="protein sequence ID" value="ATB29896.1"/>
    <property type="molecule type" value="Genomic_DNA"/>
</dbReference>
<protein>
    <submittedName>
        <fullName evidence="1">Uncharacterized protein</fullName>
    </submittedName>
</protein>
<sequence length="426" mass="47325">MASITIINKTNVPINSTAVYAGVNSSWRNKINPTEFFVHSASPAVQYTLKVNYCLKRDDLYHSNWSRVAELIGLASLDLIAIGLSVVGLGMAVGAVTGASTALGFVAGTVEAGVGASAFAVDIVALGINVRDFVVDRGSADTEWTDIWGHHDVVFVAEGGMDINENNGRENPAKLKPLTLRKISQDEFERMKRTNQIYERSKLCHAIRFDEKGDRYYITPDGKHIYNPDGDEYYKAAGGTHVKYEESPPSNPARANVEWTKGITGNDRGEWQTEVHVDPRRFANGIEVREQDKYGVINARLLDGDKAHEKETFWTSKNMGDDSPTNYRQQFFDPECRIFKVEVREEEGYGITDIRFHVLCQEGMAGCVTDWLTENNEGESSKIHIRECEVPKDHAIVGLQGKEQGGFGLVDIKFAYSPFTKSQAAS</sequence>
<evidence type="ECO:0000313" key="2">
    <source>
        <dbReference type="Proteomes" id="UP000217289"/>
    </source>
</evidence>